<keyword evidence="5 8" id="KW-0812">Transmembrane</keyword>
<dbReference type="AlphaFoldDB" id="A0A5Q2FKW0"/>
<dbReference type="PROSITE" id="PS50850">
    <property type="entry name" value="MFS"/>
    <property type="match status" value="1"/>
</dbReference>
<keyword evidence="4" id="KW-1003">Cell membrane</keyword>
<organism evidence="10 11">
    <name type="scientific">Raineyella fluvialis</name>
    <dbReference type="NCBI Taxonomy" id="2662261"/>
    <lineage>
        <taxon>Bacteria</taxon>
        <taxon>Bacillati</taxon>
        <taxon>Actinomycetota</taxon>
        <taxon>Actinomycetes</taxon>
        <taxon>Propionibacteriales</taxon>
        <taxon>Propionibacteriaceae</taxon>
        <taxon>Raineyella</taxon>
    </lineage>
</organism>
<dbReference type="Pfam" id="PF07690">
    <property type="entry name" value="MFS_1"/>
    <property type="match status" value="1"/>
</dbReference>
<feature type="transmembrane region" description="Helical" evidence="8">
    <location>
        <begin position="290"/>
        <end position="313"/>
    </location>
</feature>
<dbReference type="SUPFAM" id="SSF103473">
    <property type="entry name" value="MFS general substrate transporter"/>
    <property type="match status" value="1"/>
</dbReference>
<dbReference type="Gene3D" id="1.20.1250.20">
    <property type="entry name" value="MFS general substrate transporter like domains"/>
    <property type="match status" value="1"/>
</dbReference>
<feature type="transmembrane region" description="Helical" evidence="8">
    <location>
        <begin position="116"/>
        <end position="138"/>
    </location>
</feature>
<evidence type="ECO:0000256" key="1">
    <source>
        <dbReference type="ARBA" id="ARBA00004651"/>
    </source>
</evidence>
<keyword evidence="7 8" id="KW-0472">Membrane</keyword>
<dbReference type="EMBL" id="CP045725">
    <property type="protein sequence ID" value="QGF25295.1"/>
    <property type="molecule type" value="Genomic_DNA"/>
</dbReference>
<feature type="transmembrane region" description="Helical" evidence="8">
    <location>
        <begin position="353"/>
        <end position="373"/>
    </location>
</feature>
<feature type="transmembrane region" description="Helical" evidence="8">
    <location>
        <begin position="201"/>
        <end position="221"/>
    </location>
</feature>
<dbReference type="InterPro" id="IPR036259">
    <property type="entry name" value="MFS_trans_sf"/>
</dbReference>
<reference evidence="10 11" key="1">
    <citation type="submission" date="2019-10" db="EMBL/GenBank/DDBJ databases">
        <title>Genomic analysis of Raineyella sp. CBA3103.</title>
        <authorList>
            <person name="Roh S.W."/>
        </authorList>
    </citation>
    <scope>NUCLEOTIDE SEQUENCE [LARGE SCALE GENOMIC DNA]</scope>
    <source>
        <strain evidence="10 11">CBA3103</strain>
    </source>
</reference>
<dbReference type="GO" id="GO:0022857">
    <property type="term" value="F:transmembrane transporter activity"/>
    <property type="evidence" value="ECO:0007669"/>
    <property type="project" value="InterPro"/>
</dbReference>
<dbReference type="KEGG" id="rain:Rai3103_15875"/>
<protein>
    <submittedName>
        <fullName evidence="10">MFS transporter</fullName>
    </submittedName>
</protein>
<feature type="transmembrane region" description="Helical" evidence="8">
    <location>
        <begin position="150"/>
        <end position="172"/>
    </location>
</feature>
<evidence type="ECO:0000256" key="4">
    <source>
        <dbReference type="ARBA" id="ARBA00022475"/>
    </source>
</evidence>
<feature type="transmembrane region" description="Helical" evidence="8">
    <location>
        <begin position="265"/>
        <end position="284"/>
    </location>
</feature>
<feature type="transmembrane region" description="Helical" evidence="8">
    <location>
        <begin position="30"/>
        <end position="51"/>
    </location>
</feature>
<feature type="transmembrane region" description="Helical" evidence="8">
    <location>
        <begin position="233"/>
        <end position="253"/>
    </location>
</feature>
<keyword evidence="3" id="KW-0813">Transport</keyword>
<evidence type="ECO:0000256" key="2">
    <source>
        <dbReference type="ARBA" id="ARBA00008335"/>
    </source>
</evidence>
<evidence type="ECO:0000259" key="9">
    <source>
        <dbReference type="PROSITE" id="PS50850"/>
    </source>
</evidence>
<dbReference type="InterPro" id="IPR020846">
    <property type="entry name" value="MFS_dom"/>
</dbReference>
<name>A0A5Q2FKW0_9ACTN</name>
<feature type="transmembrane region" description="Helical" evidence="8">
    <location>
        <begin position="63"/>
        <end position="82"/>
    </location>
</feature>
<evidence type="ECO:0000256" key="5">
    <source>
        <dbReference type="ARBA" id="ARBA00022692"/>
    </source>
</evidence>
<comment type="subcellular location">
    <subcellularLocation>
        <location evidence="1">Cell membrane</location>
        <topology evidence="1">Multi-pass membrane protein</topology>
    </subcellularLocation>
</comment>
<dbReference type="Proteomes" id="UP000386847">
    <property type="component" value="Chromosome"/>
</dbReference>
<dbReference type="PANTHER" id="PTHR43271:SF1">
    <property type="entry name" value="INNER MEMBRANE TRANSPORT PROTEIN YNFM"/>
    <property type="match status" value="1"/>
</dbReference>
<dbReference type="PANTHER" id="PTHR43271">
    <property type="entry name" value="BLL2771 PROTEIN"/>
    <property type="match status" value="1"/>
</dbReference>
<feature type="transmembrane region" description="Helical" evidence="8">
    <location>
        <begin position="325"/>
        <end position="347"/>
    </location>
</feature>
<evidence type="ECO:0000256" key="6">
    <source>
        <dbReference type="ARBA" id="ARBA00022989"/>
    </source>
</evidence>
<dbReference type="GO" id="GO:0005886">
    <property type="term" value="C:plasma membrane"/>
    <property type="evidence" value="ECO:0007669"/>
    <property type="project" value="UniProtKB-SubCell"/>
</dbReference>
<evidence type="ECO:0000256" key="8">
    <source>
        <dbReference type="SAM" id="Phobius"/>
    </source>
</evidence>
<evidence type="ECO:0000256" key="3">
    <source>
        <dbReference type="ARBA" id="ARBA00022448"/>
    </source>
</evidence>
<evidence type="ECO:0000313" key="10">
    <source>
        <dbReference type="EMBL" id="QGF25295.1"/>
    </source>
</evidence>
<feature type="domain" description="Major facilitator superfamily (MFS) profile" evidence="9">
    <location>
        <begin position="1"/>
        <end position="376"/>
    </location>
</feature>
<dbReference type="CDD" id="cd17324">
    <property type="entry name" value="MFS_NepI_like"/>
    <property type="match status" value="1"/>
</dbReference>
<accession>A0A5Q2FKW0</accession>
<evidence type="ECO:0000313" key="11">
    <source>
        <dbReference type="Proteomes" id="UP000386847"/>
    </source>
</evidence>
<proteinExistence type="inferred from homology"/>
<sequence>MFFAGVATFAQLYAPQAVLPAISTGLRVPPAAAALLVSAATGGLAVSVLLWSWLADRAGRVRTMLIAIVGATVIGAVVPFTTALPVMVVLRFLEGACLGGVAGVAVAYITEETHAASMAAATGLYISGTSLGGLSGRLVSGPITDLTGSWRAGVGAVLGLSVVAAVLFAVLVPPARRFIPRRTSLAEVTRRAAGHLRSPRMLAVFAQAFCLMGAFVTVYNYLGFRLERPPFDLSPTITSLLFLSYLAGTWSSSRATRAAVHRGRRTVLLGAAGLMLTGLALTWLPSIAVVILGLVVLTAGFFAGHAIASALAGMMASEGRAQATALYNFFYYSGSSVMGWAGGYLFTVGGWPAVSVFCGAAVAAAMLAAWAGLQPDPSRSV</sequence>
<feature type="transmembrane region" description="Helical" evidence="8">
    <location>
        <begin position="88"/>
        <end position="109"/>
    </location>
</feature>
<comment type="similarity">
    <text evidence="2">Belongs to the major facilitator superfamily.</text>
</comment>
<dbReference type="InterPro" id="IPR011701">
    <property type="entry name" value="MFS"/>
</dbReference>
<evidence type="ECO:0000256" key="7">
    <source>
        <dbReference type="ARBA" id="ARBA00023136"/>
    </source>
</evidence>
<gene>
    <name evidence="10" type="ORF">Rai3103_15875</name>
</gene>
<keyword evidence="11" id="KW-1185">Reference proteome</keyword>
<keyword evidence="6 8" id="KW-1133">Transmembrane helix</keyword>